<dbReference type="SUPFAM" id="SSF55874">
    <property type="entry name" value="ATPase domain of HSP90 chaperone/DNA topoisomerase II/histidine kinase"/>
    <property type="match status" value="1"/>
</dbReference>
<dbReference type="SMART" id="SM00387">
    <property type="entry name" value="HATPase_c"/>
    <property type="match status" value="1"/>
</dbReference>
<dbReference type="SUPFAM" id="SSF47384">
    <property type="entry name" value="Homodimeric domain of signal transducing histidine kinase"/>
    <property type="match status" value="1"/>
</dbReference>
<dbReference type="InterPro" id="IPR000700">
    <property type="entry name" value="PAS-assoc_C"/>
</dbReference>
<dbReference type="Gene3D" id="3.40.50.2300">
    <property type="match status" value="1"/>
</dbReference>
<dbReference type="AlphaFoldDB" id="W9V6M6"/>
<feature type="domain" description="Response regulatory" evidence="8">
    <location>
        <begin position="768"/>
        <end position="885"/>
    </location>
</feature>
<evidence type="ECO:0000256" key="4">
    <source>
        <dbReference type="ARBA" id="ARBA00022679"/>
    </source>
</evidence>
<dbReference type="GO" id="GO:0009927">
    <property type="term" value="F:histidine phosphotransfer kinase activity"/>
    <property type="evidence" value="ECO:0007669"/>
    <property type="project" value="TreeGrafter"/>
</dbReference>
<dbReference type="GO" id="GO:0008168">
    <property type="term" value="F:methyltransferase activity"/>
    <property type="evidence" value="ECO:0007669"/>
    <property type="project" value="UniProtKB-KW"/>
</dbReference>
<dbReference type="GO" id="GO:0000155">
    <property type="term" value="F:phosphorelay sensor kinase activity"/>
    <property type="evidence" value="ECO:0007669"/>
    <property type="project" value="InterPro"/>
</dbReference>
<dbReference type="CDD" id="cd00130">
    <property type="entry name" value="PAS"/>
    <property type="match status" value="3"/>
</dbReference>
<evidence type="ECO:0000313" key="12">
    <source>
        <dbReference type="Proteomes" id="UP000019460"/>
    </source>
</evidence>
<sequence length="885" mass="98923">MPSELSVSHPAQCRSTATDADIAIALCILDVQLQPNWHYAADHRGTNDASHLQVPGWAKRLTASTEFILAARRAWDEARAERLGLTLPDPVGTRRFDVTLAPIRAPDGSVHGINVCILDVTRSLLTREAMADTADCYRLAADYTYDWEYWIAPGGRLRWMSPSSARVSGYEPSAFFIDPDLLERIVHPDDRAAVMAHLLRRCSEGEPDTQTFRILRADGEIRWIEQICQAVFESNGDFAGKRASNRDVTDRMQVEQALRESENQFRLMFELATVGMALIDPQTRSILSANQRLCRILGYSADELLGKTFYELTHAEDREQDLLSFRRAMQPEQADYFTEKRYVRKDGRIVWGLVNATFIRDETGYPLKAVAAIIDITARRQAEARARELATVVECSSDFIGIADLDERGIYLNPAGKALVGLDSDEAVLAARIEDFIHPEDLPFARQEVLPIIAREGRWSGEIRFRHFRTGEAIDVYWDALRIDDPETGRPLQFATVTRDIRKEKAAELAMRQADQRKDEFLAMLGHELRNPMAPIRNAVEIIRRVGIGDDPRIHWAVEVLDRQTAHMGRLLDDLLDVSRIVKGRLELELRPVSVSDMVQQVADGVQSLMDERHHHFTWTLPGPDVLVEGDSVRLSQILLNLLVNAAKYTPAGGRVRVETETTSDRILIRVIDTGQGMSRKQIDSLFTLFAPGVRPADTQSGGLGLGLAIARRLTEMHGGHLQAISAGVDRGTEMRLQLPRIQTPQPHEETATETDRPIPASAPDLKRILVVDDNADVAGALAMLLELLGYSVETAHSGAAGIAAARRFRPRIAFLDIGIPDMDGLEMAQRLRADFPDPKQLMLVALTGLGHEQARERIAAAGFDRHLVKPAEQRVLMELLEQVD</sequence>
<dbReference type="PANTHER" id="PTHR43047">
    <property type="entry name" value="TWO-COMPONENT HISTIDINE PROTEIN KINASE"/>
    <property type="match status" value="1"/>
</dbReference>
<dbReference type="EC" id="2.7.13.3" evidence="2"/>
<dbReference type="InterPro" id="IPR035965">
    <property type="entry name" value="PAS-like_dom_sf"/>
</dbReference>
<dbReference type="InterPro" id="IPR001789">
    <property type="entry name" value="Sig_transdc_resp-reg_receiver"/>
</dbReference>
<evidence type="ECO:0000259" key="9">
    <source>
        <dbReference type="PROSITE" id="PS50112"/>
    </source>
</evidence>
<feature type="domain" description="PAS" evidence="9">
    <location>
        <begin position="261"/>
        <end position="332"/>
    </location>
</feature>
<dbReference type="EMBL" id="AONC01000030">
    <property type="protein sequence ID" value="EXJ15039.1"/>
    <property type="molecule type" value="Genomic_DNA"/>
</dbReference>
<dbReference type="CDD" id="cd00075">
    <property type="entry name" value="HATPase"/>
    <property type="match status" value="1"/>
</dbReference>
<dbReference type="InterPro" id="IPR013655">
    <property type="entry name" value="PAS_fold_3"/>
</dbReference>
<proteinExistence type="predicted"/>
<dbReference type="Pfam" id="PF00072">
    <property type="entry name" value="Response_reg"/>
    <property type="match status" value="1"/>
</dbReference>
<dbReference type="Gene3D" id="3.30.450.20">
    <property type="entry name" value="PAS domain"/>
    <property type="match status" value="3"/>
</dbReference>
<dbReference type="Pfam" id="PF02518">
    <property type="entry name" value="HATPase_c"/>
    <property type="match status" value="1"/>
</dbReference>
<keyword evidence="11" id="KW-0489">Methyltransferase</keyword>
<dbReference type="eggNOG" id="COG2205">
    <property type="taxonomic scope" value="Bacteria"/>
</dbReference>
<evidence type="ECO:0000256" key="5">
    <source>
        <dbReference type="ARBA" id="ARBA00022777"/>
    </source>
</evidence>
<dbReference type="PROSITE" id="PS50110">
    <property type="entry name" value="RESPONSE_REGULATORY"/>
    <property type="match status" value="1"/>
</dbReference>
<feature type="domain" description="Histidine kinase" evidence="7">
    <location>
        <begin position="524"/>
        <end position="743"/>
    </location>
</feature>
<dbReference type="PATRIC" id="fig|1249627.3.peg.2228"/>
<dbReference type="SUPFAM" id="SSF55785">
    <property type="entry name" value="PYP-like sensor domain (PAS domain)"/>
    <property type="match status" value="3"/>
</dbReference>
<keyword evidence="5" id="KW-0418">Kinase</keyword>
<dbReference type="GO" id="GO:0032259">
    <property type="term" value="P:methylation"/>
    <property type="evidence" value="ECO:0007669"/>
    <property type="project" value="UniProtKB-KW"/>
</dbReference>
<feature type="domain" description="PAC" evidence="10">
    <location>
        <begin position="336"/>
        <end position="388"/>
    </location>
</feature>
<keyword evidence="4 11" id="KW-0808">Transferase</keyword>
<dbReference type="InterPro" id="IPR003661">
    <property type="entry name" value="HisK_dim/P_dom"/>
</dbReference>
<keyword evidence="3 6" id="KW-0597">Phosphoprotein</keyword>
<comment type="caution">
    <text evidence="11">The sequence shown here is derived from an EMBL/GenBank/DDBJ whole genome shotgun (WGS) entry which is preliminary data.</text>
</comment>
<evidence type="ECO:0000259" key="7">
    <source>
        <dbReference type="PROSITE" id="PS50109"/>
    </source>
</evidence>
<evidence type="ECO:0000256" key="6">
    <source>
        <dbReference type="PROSITE-ProRule" id="PRU00169"/>
    </source>
</evidence>
<dbReference type="SUPFAM" id="SSF52172">
    <property type="entry name" value="CheY-like"/>
    <property type="match status" value="1"/>
</dbReference>
<dbReference type="InterPro" id="IPR000014">
    <property type="entry name" value="PAS"/>
</dbReference>
<feature type="domain" description="PAC" evidence="10">
    <location>
        <begin position="208"/>
        <end position="260"/>
    </location>
</feature>
<evidence type="ECO:0000256" key="1">
    <source>
        <dbReference type="ARBA" id="ARBA00000085"/>
    </source>
</evidence>
<dbReference type="PROSITE" id="PS50112">
    <property type="entry name" value="PAS"/>
    <property type="match status" value="2"/>
</dbReference>
<dbReference type="GO" id="GO:0005886">
    <property type="term" value="C:plasma membrane"/>
    <property type="evidence" value="ECO:0007669"/>
    <property type="project" value="TreeGrafter"/>
</dbReference>
<dbReference type="PROSITE" id="PS50113">
    <property type="entry name" value="PAC"/>
    <property type="match status" value="2"/>
</dbReference>
<dbReference type="eggNOG" id="COG3437">
    <property type="taxonomic scope" value="Bacteria"/>
</dbReference>
<dbReference type="SMART" id="SM00086">
    <property type="entry name" value="PAC"/>
    <property type="match status" value="3"/>
</dbReference>
<dbReference type="InterPro" id="IPR005467">
    <property type="entry name" value="His_kinase_dom"/>
</dbReference>
<name>W9V6M6_9GAMM</name>
<dbReference type="STRING" id="1249627.D779_1908"/>
<reference evidence="11 12" key="1">
    <citation type="submission" date="2012-11" db="EMBL/GenBank/DDBJ databases">
        <title>Genome assembly of Thiorhodococcus sp. AK35.</title>
        <authorList>
            <person name="Nupur N."/>
            <person name="Khatri I."/>
            <person name="Subramanian S."/>
            <person name="Pinnaka A."/>
        </authorList>
    </citation>
    <scope>NUCLEOTIDE SEQUENCE [LARGE SCALE GENOMIC DNA]</scope>
    <source>
        <strain evidence="11 12">AK35</strain>
    </source>
</reference>
<evidence type="ECO:0000313" key="11">
    <source>
        <dbReference type="EMBL" id="EXJ15039.1"/>
    </source>
</evidence>
<dbReference type="PRINTS" id="PR00344">
    <property type="entry name" value="BCTRLSENSOR"/>
</dbReference>
<dbReference type="NCBIfam" id="TIGR00229">
    <property type="entry name" value="sensory_box"/>
    <property type="match status" value="3"/>
</dbReference>
<dbReference type="Pfam" id="PF08447">
    <property type="entry name" value="PAS_3"/>
    <property type="match status" value="3"/>
</dbReference>
<gene>
    <name evidence="11" type="ORF">D779_1908</name>
</gene>
<dbReference type="InterPro" id="IPR036890">
    <property type="entry name" value="HATPase_C_sf"/>
</dbReference>
<dbReference type="InterPro" id="IPR003594">
    <property type="entry name" value="HATPase_dom"/>
</dbReference>
<dbReference type="Pfam" id="PF00512">
    <property type="entry name" value="HisKA"/>
    <property type="match status" value="1"/>
</dbReference>
<dbReference type="SMART" id="SM00091">
    <property type="entry name" value="PAS"/>
    <property type="match status" value="3"/>
</dbReference>
<evidence type="ECO:0000259" key="8">
    <source>
        <dbReference type="PROSITE" id="PS50110"/>
    </source>
</evidence>
<dbReference type="Gene3D" id="3.30.565.10">
    <property type="entry name" value="Histidine kinase-like ATPase, C-terminal domain"/>
    <property type="match status" value="1"/>
</dbReference>
<dbReference type="OrthoDB" id="9772100at2"/>
<dbReference type="SMART" id="SM00388">
    <property type="entry name" value="HisKA"/>
    <property type="match status" value="1"/>
</dbReference>
<feature type="domain" description="PAS" evidence="9">
    <location>
        <begin position="385"/>
        <end position="456"/>
    </location>
</feature>
<dbReference type="PROSITE" id="PS50109">
    <property type="entry name" value="HIS_KIN"/>
    <property type="match status" value="1"/>
</dbReference>
<evidence type="ECO:0000259" key="10">
    <source>
        <dbReference type="PROSITE" id="PS50113"/>
    </source>
</evidence>
<dbReference type="SMART" id="SM00448">
    <property type="entry name" value="REC"/>
    <property type="match status" value="1"/>
</dbReference>
<dbReference type="RefSeq" id="WP_043753643.1">
    <property type="nucleotide sequence ID" value="NZ_AONC01000030.1"/>
</dbReference>
<accession>W9V6M6</accession>
<dbReference type="Proteomes" id="UP000019460">
    <property type="component" value="Unassembled WGS sequence"/>
</dbReference>
<evidence type="ECO:0000256" key="2">
    <source>
        <dbReference type="ARBA" id="ARBA00012438"/>
    </source>
</evidence>
<evidence type="ECO:0000256" key="3">
    <source>
        <dbReference type="ARBA" id="ARBA00022553"/>
    </source>
</evidence>
<dbReference type="InterPro" id="IPR004358">
    <property type="entry name" value="Sig_transdc_His_kin-like_C"/>
</dbReference>
<dbReference type="InterPro" id="IPR011006">
    <property type="entry name" value="CheY-like_superfamily"/>
</dbReference>
<dbReference type="InterPro" id="IPR036097">
    <property type="entry name" value="HisK_dim/P_sf"/>
</dbReference>
<protein>
    <recommendedName>
        <fullName evidence="2">histidine kinase</fullName>
        <ecNumber evidence="2">2.7.13.3</ecNumber>
    </recommendedName>
</protein>
<dbReference type="Gene3D" id="1.10.287.130">
    <property type="match status" value="1"/>
</dbReference>
<dbReference type="CDD" id="cd00082">
    <property type="entry name" value="HisKA"/>
    <property type="match status" value="1"/>
</dbReference>
<comment type="catalytic activity">
    <reaction evidence="1">
        <text>ATP + protein L-histidine = ADP + protein N-phospho-L-histidine.</text>
        <dbReference type="EC" id="2.7.13.3"/>
    </reaction>
</comment>
<organism evidence="11 12">
    <name type="scientific">Imhoffiella purpurea</name>
    <dbReference type="NCBI Taxonomy" id="1249627"/>
    <lineage>
        <taxon>Bacteria</taxon>
        <taxon>Pseudomonadati</taxon>
        <taxon>Pseudomonadota</taxon>
        <taxon>Gammaproteobacteria</taxon>
        <taxon>Chromatiales</taxon>
        <taxon>Chromatiaceae</taxon>
        <taxon>Imhoffiella</taxon>
    </lineage>
</organism>
<dbReference type="PANTHER" id="PTHR43047:SF72">
    <property type="entry name" value="OSMOSENSING HISTIDINE PROTEIN KINASE SLN1"/>
    <property type="match status" value="1"/>
</dbReference>
<keyword evidence="12" id="KW-1185">Reference proteome</keyword>
<feature type="modified residue" description="4-aspartylphosphate" evidence="6">
    <location>
        <position position="817"/>
    </location>
</feature>
<dbReference type="InterPro" id="IPR001610">
    <property type="entry name" value="PAC"/>
</dbReference>